<dbReference type="InterPro" id="IPR017853">
    <property type="entry name" value="GH"/>
</dbReference>
<evidence type="ECO:0000256" key="9">
    <source>
        <dbReference type="ARBA" id="ARBA00032230"/>
    </source>
</evidence>
<dbReference type="InterPro" id="IPR050347">
    <property type="entry name" value="Bact_Beta-galactosidase"/>
</dbReference>
<keyword evidence="10" id="KW-0732">Signal</keyword>
<dbReference type="InterPro" id="IPR011013">
    <property type="entry name" value="Gal_mutarotase_sf_dom"/>
</dbReference>
<dbReference type="InterPro" id="IPR014718">
    <property type="entry name" value="GH-type_carb-bd"/>
</dbReference>
<dbReference type="Gene3D" id="2.60.120.260">
    <property type="entry name" value="Galactose-binding domain-like"/>
    <property type="match status" value="1"/>
</dbReference>
<keyword evidence="13" id="KW-1185">Reference proteome</keyword>
<dbReference type="GO" id="GO:0030246">
    <property type="term" value="F:carbohydrate binding"/>
    <property type="evidence" value="ECO:0007669"/>
    <property type="project" value="InterPro"/>
</dbReference>
<evidence type="ECO:0000256" key="10">
    <source>
        <dbReference type="SAM" id="SignalP"/>
    </source>
</evidence>
<evidence type="ECO:0000313" key="13">
    <source>
        <dbReference type="Proteomes" id="UP001143545"/>
    </source>
</evidence>
<evidence type="ECO:0000313" key="12">
    <source>
        <dbReference type="EMBL" id="GLB52323.1"/>
    </source>
</evidence>
<proteinExistence type="inferred from homology"/>
<dbReference type="InterPro" id="IPR006104">
    <property type="entry name" value="Glyco_hydro_2_N"/>
</dbReference>
<dbReference type="Gene3D" id="2.60.40.10">
    <property type="entry name" value="Immunoglobulins"/>
    <property type="match status" value="2"/>
</dbReference>
<dbReference type="SUPFAM" id="SSF49303">
    <property type="entry name" value="beta-Galactosidase/glucuronidase domain"/>
    <property type="match status" value="2"/>
</dbReference>
<comment type="caution">
    <text evidence="12">The sequence shown here is derived from an EMBL/GenBank/DDBJ whole genome shotgun (WGS) entry which is preliminary data.</text>
</comment>
<dbReference type="SUPFAM" id="SSF51445">
    <property type="entry name" value="(Trans)glycosidases"/>
    <property type="match status" value="1"/>
</dbReference>
<feature type="chain" id="PRO_5040896702" description="beta-galactosidase" evidence="10">
    <location>
        <begin position="22"/>
        <end position="1042"/>
    </location>
</feature>
<evidence type="ECO:0000256" key="7">
    <source>
        <dbReference type="ARBA" id="ARBA00022837"/>
    </source>
</evidence>
<dbReference type="PANTHER" id="PTHR46323">
    <property type="entry name" value="BETA-GALACTOSIDASE"/>
    <property type="match status" value="1"/>
</dbReference>
<sequence length="1042" mass="118951">MIMKNKFFIPLLVLMIGTAMAQQTTNEWENPTIIDRNKEEGHAEFVVYRTAEEATKRYNESSYYKRLNGIWKFNLVKNPEKRPQDFYKTDLNDTNWKTIEVPSNWELQGFDTPIYTNIVYPFSKNPPFIDGDYNPVGSYRRTFTVPSDWKDKEVILHFGSISGYARVFVNGEEVGMTKASKTPAEFDITKYLNDGENLLAVQVFRWHDGSYLEDQDFWRLSGIERDVYLQALPKVTVWDYFIKTGLDETYSDGLLDVAIDLRKFENGEDTKGEVSFTLLDAKGKAVYTEAKAFDKSTTTVSFVKTISAVNTWSDEVPYLYTYSIAWKGNKGSEGVITGKTGFRTVEIKNDQLLVNGNPVNVHGVDLHEHHETKGHTPDEATMRKDLELMKQYNINAIRMSHYPHAQRLYELCDEYGLYVVDEANIETHAMGAELQSPFDKDKHPAYLPEWAPAHLDRIKRMAERDKNHPSIILWSMGNECGNGQVFFDAYEWLKKYDTTRYVQFEQAGEKEDTDVVCPMYPSMEYMKSYGEDASKKRPFIMCEFSHAMGNSNGNFQEYFDIIDSHPNMQGGFIWDWVDQGLLTEENGIPFYAYGGDLGGADLQNDENFCANGLVSANRSVHPAIYEVKRVYQNIKFSIENTNKLTIQNKYYYTNLNEFTFVYELVKNGEVIVSKELDANVAPASSETFILNIDTKITDTEEYFLNVYAYTKKATDLVPANHEQARAQFAVGKGSFFTNLANVSASKKSLKYKKKNSTLTFETATVAGTFDLTKGVLKSYHVKGEAPFALVYPTPYFWRAPTDNDFGNGMLKELKAWKTAHINPTVEKVVVGKQTTAGLPVTVSMLLTDKKVPYVVAYMIQNDGTIKVTATLDKKGLELPELPRFGMRMQLKGDYDNLTYYGRGPWENYSDRKWASFIGTYTSTVADEFTWGYIRPQENGYKTDVRWLTLTDDSGNGIKVTGLQALGFSALNVSTESLDPGVTKDQRHTSDVYPEDKVYLHIDYKQRGVGGDNSWGAYPHKEYLLLDDTYEYSYTISLLDNQD</sequence>
<dbReference type="Pfam" id="PF02929">
    <property type="entry name" value="Bgal_small_N"/>
    <property type="match status" value="1"/>
</dbReference>
<dbReference type="SMART" id="SM01038">
    <property type="entry name" value="Bgal_small_N"/>
    <property type="match status" value="1"/>
</dbReference>
<keyword evidence="8" id="KW-0326">Glycosidase</keyword>
<feature type="signal peptide" evidence="10">
    <location>
        <begin position="1"/>
        <end position="21"/>
    </location>
</feature>
<evidence type="ECO:0000256" key="1">
    <source>
        <dbReference type="ARBA" id="ARBA00001412"/>
    </source>
</evidence>
<dbReference type="EC" id="3.2.1.23" evidence="5"/>
<evidence type="ECO:0000256" key="4">
    <source>
        <dbReference type="ARBA" id="ARBA00011245"/>
    </source>
</evidence>
<dbReference type="AlphaFoldDB" id="A0A9W6B470"/>
<protein>
    <recommendedName>
        <fullName evidence="5">beta-galactosidase</fullName>
        <ecNumber evidence="5">3.2.1.23</ecNumber>
    </recommendedName>
    <alternativeName>
        <fullName evidence="9">Lactase</fullName>
    </alternativeName>
</protein>
<dbReference type="EMBL" id="BRVP01000007">
    <property type="protein sequence ID" value="GLB52323.1"/>
    <property type="molecule type" value="Genomic_DNA"/>
</dbReference>
<dbReference type="GO" id="GO:0004565">
    <property type="term" value="F:beta-galactosidase activity"/>
    <property type="evidence" value="ECO:0007669"/>
    <property type="project" value="UniProtKB-EC"/>
</dbReference>
<dbReference type="InterPro" id="IPR013783">
    <property type="entry name" value="Ig-like_fold"/>
</dbReference>
<dbReference type="InterPro" id="IPR008979">
    <property type="entry name" value="Galactose-bd-like_sf"/>
</dbReference>
<organism evidence="12 13">
    <name type="scientific">Neptunitalea chrysea</name>
    <dbReference type="NCBI Taxonomy" id="1647581"/>
    <lineage>
        <taxon>Bacteria</taxon>
        <taxon>Pseudomonadati</taxon>
        <taxon>Bacteroidota</taxon>
        <taxon>Flavobacteriia</taxon>
        <taxon>Flavobacteriales</taxon>
        <taxon>Flavobacteriaceae</taxon>
        <taxon>Neptunitalea</taxon>
    </lineage>
</organism>
<comment type="cofactor">
    <cofactor evidence="2">
        <name>Ca(2+)</name>
        <dbReference type="ChEBI" id="CHEBI:29108"/>
    </cofactor>
</comment>
<accession>A0A9W6B470</accession>
<dbReference type="SUPFAM" id="SSF49785">
    <property type="entry name" value="Galactose-binding domain-like"/>
    <property type="match status" value="1"/>
</dbReference>
<dbReference type="InterPro" id="IPR023232">
    <property type="entry name" value="Glyco_hydro_2_AS"/>
</dbReference>
<dbReference type="InterPro" id="IPR006101">
    <property type="entry name" value="Glyco_hydro_2"/>
</dbReference>
<name>A0A9W6B470_9FLAO</name>
<evidence type="ECO:0000256" key="5">
    <source>
        <dbReference type="ARBA" id="ARBA00012756"/>
    </source>
</evidence>
<dbReference type="InterPro" id="IPR006102">
    <property type="entry name" value="Ig-like_GH2"/>
</dbReference>
<dbReference type="InterPro" id="IPR032312">
    <property type="entry name" value="LacZ_4"/>
</dbReference>
<keyword evidence="6" id="KW-0378">Hydrolase</keyword>
<gene>
    <name evidence="12" type="primary">lacZ</name>
    <name evidence="12" type="ORF">NBRC110019_13620</name>
</gene>
<evidence type="ECO:0000256" key="3">
    <source>
        <dbReference type="ARBA" id="ARBA00007401"/>
    </source>
</evidence>
<dbReference type="Pfam" id="PF16353">
    <property type="entry name" value="LacZ_4"/>
    <property type="match status" value="1"/>
</dbReference>
<dbReference type="GO" id="GO:0005990">
    <property type="term" value="P:lactose catabolic process"/>
    <property type="evidence" value="ECO:0007669"/>
    <property type="project" value="TreeGrafter"/>
</dbReference>
<feature type="domain" description="Beta galactosidase small chain/" evidence="11">
    <location>
        <begin position="759"/>
        <end position="1036"/>
    </location>
</feature>
<dbReference type="PANTHER" id="PTHR46323:SF2">
    <property type="entry name" value="BETA-GALACTOSIDASE"/>
    <property type="match status" value="1"/>
</dbReference>
<dbReference type="Gene3D" id="3.20.20.80">
    <property type="entry name" value="Glycosidases"/>
    <property type="match status" value="1"/>
</dbReference>
<evidence type="ECO:0000256" key="2">
    <source>
        <dbReference type="ARBA" id="ARBA00001913"/>
    </source>
</evidence>
<dbReference type="Gene3D" id="2.70.98.10">
    <property type="match status" value="1"/>
</dbReference>
<keyword evidence="7" id="KW-0106">Calcium</keyword>
<dbReference type="PROSITE" id="PS00608">
    <property type="entry name" value="GLYCOSYL_HYDROL_F2_2"/>
    <property type="match status" value="1"/>
</dbReference>
<evidence type="ECO:0000259" key="11">
    <source>
        <dbReference type="SMART" id="SM01038"/>
    </source>
</evidence>
<reference evidence="12" key="1">
    <citation type="submission" date="2022-07" db="EMBL/GenBank/DDBJ databases">
        <title>Taxonomy of Novel Oxalotrophic and Methylotrophic Bacteria.</title>
        <authorList>
            <person name="Sahin N."/>
            <person name="Tani A."/>
        </authorList>
    </citation>
    <scope>NUCLEOTIDE SEQUENCE</scope>
    <source>
        <strain evidence="12">AM327</strain>
    </source>
</reference>
<evidence type="ECO:0000256" key="8">
    <source>
        <dbReference type="ARBA" id="ARBA00023295"/>
    </source>
</evidence>
<comment type="similarity">
    <text evidence="3">Belongs to the glycosyl hydrolase 2 family.</text>
</comment>
<dbReference type="InterPro" id="IPR004199">
    <property type="entry name" value="B-gal_small/dom_5"/>
</dbReference>
<dbReference type="SUPFAM" id="SSF74650">
    <property type="entry name" value="Galactose mutarotase-like"/>
    <property type="match status" value="1"/>
</dbReference>
<comment type="subunit">
    <text evidence="4">Monomer.</text>
</comment>
<evidence type="ECO:0000256" key="6">
    <source>
        <dbReference type="ARBA" id="ARBA00022801"/>
    </source>
</evidence>
<dbReference type="Pfam" id="PF02836">
    <property type="entry name" value="Glyco_hydro_2_C"/>
    <property type="match status" value="1"/>
</dbReference>
<dbReference type="GO" id="GO:0009341">
    <property type="term" value="C:beta-galactosidase complex"/>
    <property type="evidence" value="ECO:0007669"/>
    <property type="project" value="InterPro"/>
</dbReference>
<dbReference type="Pfam" id="PF02837">
    <property type="entry name" value="Glyco_hydro_2_N"/>
    <property type="match status" value="1"/>
</dbReference>
<dbReference type="InterPro" id="IPR036156">
    <property type="entry name" value="Beta-gal/glucu_dom_sf"/>
</dbReference>
<dbReference type="Proteomes" id="UP001143545">
    <property type="component" value="Unassembled WGS sequence"/>
</dbReference>
<comment type="catalytic activity">
    <reaction evidence="1">
        <text>Hydrolysis of terminal non-reducing beta-D-galactose residues in beta-D-galactosides.</text>
        <dbReference type="EC" id="3.2.1.23"/>
    </reaction>
</comment>
<dbReference type="PRINTS" id="PR00132">
    <property type="entry name" value="GLHYDRLASE2"/>
</dbReference>
<dbReference type="InterPro" id="IPR006103">
    <property type="entry name" value="Glyco_hydro_2_cat"/>
</dbReference>
<dbReference type="Pfam" id="PF00703">
    <property type="entry name" value="Glyco_hydro_2"/>
    <property type="match status" value="1"/>
</dbReference>